<accession>A0ABT6UTM9</accession>
<dbReference type="EMBL" id="JASCSA010000025">
    <property type="protein sequence ID" value="MDI5886070.1"/>
    <property type="molecule type" value="Genomic_DNA"/>
</dbReference>
<keyword evidence="2" id="KW-1185">Reference proteome</keyword>
<gene>
    <name evidence="1" type="ORF">QLT01_17135</name>
</gene>
<reference evidence="1 2" key="1">
    <citation type="submission" date="2023-04" db="EMBL/GenBank/DDBJ databases">
        <authorList>
            <person name="Otstavnykh N."/>
            <person name="Seitkalieva A."/>
            <person name="Bystritskaya E."/>
        </authorList>
    </citation>
    <scope>NUCLEOTIDE SEQUENCE [LARGE SCALE GENOMIC DNA]</scope>
    <source>
        <strain evidence="1 2">NRIC 0815</strain>
    </source>
</reference>
<name>A0ABT6UTM9_9GAMM</name>
<evidence type="ECO:0000313" key="2">
    <source>
        <dbReference type="Proteomes" id="UP001229025"/>
    </source>
</evidence>
<sequence length="86" mass="9501">MRIDARTNTARIEAELSRASRKVELLADVRHARADMAIEYHAAYATWHKCSAILAKRRGDNPDGLGGMAWHQRKAAHHLKLAGGAS</sequence>
<evidence type="ECO:0000313" key="1">
    <source>
        <dbReference type="EMBL" id="MDI5886070.1"/>
    </source>
</evidence>
<reference evidence="2" key="2">
    <citation type="submission" date="2023-07" db="EMBL/GenBank/DDBJ databases">
        <title>Genome-based characterization of strain KMM 296 and proposal for reclassification of Cobetia litoralis and Cobetia pacifica, and emended description of the species Cobetia amphilecti and Cobetia marina.</title>
        <authorList>
            <person name="Balabanova L."/>
            <person name="Nedashkovskaya O."/>
        </authorList>
    </citation>
    <scope>NUCLEOTIDE SEQUENCE [LARGE SCALE GENOMIC DNA]</scope>
    <source>
        <strain evidence="2">NRIC 0815</strain>
    </source>
</reference>
<protein>
    <submittedName>
        <fullName evidence="1">Uncharacterized protein</fullName>
    </submittedName>
</protein>
<organism evidence="1 2">
    <name type="scientific">Cobetia amphilecti</name>
    <dbReference type="NCBI Taxonomy" id="1055104"/>
    <lineage>
        <taxon>Bacteria</taxon>
        <taxon>Pseudomonadati</taxon>
        <taxon>Pseudomonadota</taxon>
        <taxon>Gammaproteobacteria</taxon>
        <taxon>Oceanospirillales</taxon>
        <taxon>Halomonadaceae</taxon>
        <taxon>Cobetia</taxon>
    </lineage>
</organism>
<dbReference type="RefSeq" id="WP_284727611.1">
    <property type="nucleotide sequence ID" value="NZ_JASCSA010000025.1"/>
</dbReference>
<dbReference type="Proteomes" id="UP001229025">
    <property type="component" value="Unassembled WGS sequence"/>
</dbReference>
<proteinExistence type="predicted"/>
<comment type="caution">
    <text evidence="1">The sequence shown here is derived from an EMBL/GenBank/DDBJ whole genome shotgun (WGS) entry which is preliminary data.</text>
</comment>